<reference evidence="3" key="1">
    <citation type="submission" date="2022-07" db="EMBL/GenBank/DDBJ databases">
        <authorList>
            <person name="Macas J."/>
            <person name="Novak P."/>
            <person name="Neumann P."/>
        </authorList>
    </citation>
    <scope>NUCLEOTIDE SEQUENCE</scope>
</reference>
<dbReference type="Pfam" id="PF00069">
    <property type="entry name" value="Pkinase"/>
    <property type="match status" value="1"/>
</dbReference>
<sequence length="435" mass="48327">MDQIHHSSLHARWDLPLPGSAAGERSGEVRVETRIRMKQGGTDDDHQFKRFEARTSQPGFTCISAYVAIGTIGRRREPGITVYKAAVAETTITEWESGNSYQTSVSKSLHPVKVADNPKAISILREEVRRSYGVKGSHPNLLQVRDSLTVTASYDGTKCYAVAPRDDYTHGAFSVRSIVRKHGGFQGREDLILCVLRSILNALCFLHKQRIPHGDISAGHVYLTPHPPLPFPDSFLKLGFAATLFHEDDEFAAGTSNSALLPMPSISQWAAAPELVASHTNNYEQPSEKADIWLVGITALELAYGAGGLQLPNRNALEAMVKDILHNNKLPPTTNGRHKQLTIETEQQVIKTEHTNLLKHYAKKLGRQCSASSSSPFSSAFTSMVIQCLAWDPLKRPTAHKLLSHKFFQKNFPGYEDDGKYFYDHVVINEQPYNS</sequence>
<dbReference type="EMBL" id="CAMAPE010000010">
    <property type="protein sequence ID" value="CAH9076413.1"/>
    <property type="molecule type" value="Genomic_DNA"/>
</dbReference>
<dbReference type="InterPro" id="IPR011009">
    <property type="entry name" value="Kinase-like_dom_sf"/>
</dbReference>
<evidence type="ECO:0000259" key="2">
    <source>
        <dbReference type="PROSITE" id="PS50011"/>
    </source>
</evidence>
<organism evidence="3 4">
    <name type="scientific">Cuscuta europaea</name>
    <name type="common">European dodder</name>
    <dbReference type="NCBI Taxonomy" id="41803"/>
    <lineage>
        <taxon>Eukaryota</taxon>
        <taxon>Viridiplantae</taxon>
        <taxon>Streptophyta</taxon>
        <taxon>Embryophyta</taxon>
        <taxon>Tracheophyta</taxon>
        <taxon>Spermatophyta</taxon>
        <taxon>Magnoliopsida</taxon>
        <taxon>eudicotyledons</taxon>
        <taxon>Gunneridae</taxon>
        <taxon>Pentapetalae</taxon>
        <taxon>asterids</taxon>
        <taxon>lamiids</taxon>
        <taxon>Solanales</taxon>
        <taxon>Convolvulaceae</taxon>
        <taxon>Cuscuteae</taxon>
        <taxon>Cuscuta</taxon>
        <taxon>Cuscuta subgen. Cuscuta</taxon>
    </lineage>
</organism>
<comment type="caution">
    <text evidence="3">The sequence shown here is derived from an EMBL/GenBank/DDBJ whole genome shotgun (WGS) entry which is preliminary data.</text>
</comment>
<dbReference type="Gene3D" id="1.10.510.10">
    <property type="entry name" value="Transferase(Phosphotransferase) domain 1"/>
    <property type="match status" value="1"/>
</dbReference>
<name>A0A9P0YUT4_CUSEU</name>
<keyword evidence="4" id="KW-1185">Reference proteome</keyword>
<feature type="domain" description="Protein kinase" evidence="2">
    <location>
        <begin position="66"/>
        <end position="408"/>
    </location>
</feature>
<dbReference type="PANTHER" id="PTHR48014">
    <property type="entry name" value="SERINE/THREONINE-PROTEIN KINASE FRAY2"/>
    <property type="match status" value="1"/>
</dbReference>
<evidence type="ECO:0000313" key="4">
    <source>
        <dbReference type="Proteomes" id="UP001152484"/>
    </source>
</evidence>
<proteinExistence type="inferred from homology"/>
<evidence type="ECO:0000313" key="3">
    <source>
        <dbReference type="EMBL" id="CAH9076413.1"/>
    </source>
</evidence>
<dbReference type="PROSITE" id="PS50011">
    <property type="entry name" value="PROTEIN_KINASE_DOM"/>
    <property type="match status" value="1"/>
</dbReference>
<accession>A0A9P0YUT4</accession>
<dbReference type="AlphaFoldDB" id="A0A9P0YUT4"/>
<gene>
    <name evidence="3" type="ORF">CEURO_LOCUS5823</name>
</gene>
<dbReference type="OrthoDB" id="248923at2759"/>
<protein>
    <recommendedName>
        <fullName evidence="2">Protein kinase domain-containing protein</fullName>
    </recommendedName>
</protein>
<dbReference type="InterPro" id="IPR047173">
    <property type="entry name" value="STRAD_A/B-like"/>
</dbReference>
<dbReference type="GO" id="GO:0004672">
    <property type="term" value="F:protein kinase activity"/>
    <property type="evidence" value="ECO:0007669"/>
    <property type="project" value="InterPro"/>
</dbReference>
<dbReference type="SUPFAM" id="SSF56112">
    <property type="entry name" value="Protein kinase-like (PK-like)"/>
    <property type="match status" value="1"/>
</dbReference>
<evidence type="ECO:0000256" key="1">
    <source>
        <dbReference type="ARBA" id="ARBA00008874"/>
    </source>
</evidence>
<dbReference type="InterPro" id="IPR000719">
    <property type="entry name" value="Prot_kinase_dom"/>
</dbReference>
<dbReference type="GO" id="GO:0005524">
    <property type="term" value="F:ATP binding"/>
    <property type="evidence" value="ECO:0007669"/>
    <property type="project" value="InterPro"/>
</dbReference>
<dbReference type="SMART" id="SM00220">
    <property type="entry name" value="S_TKc"/>
    <property type="match status" value="1"/>
</dbReference>
<dbReference type="PANTHER" id="PTHR48014:SF26">
    <property type="entry name" value="KINASE FAMILY PROTEIN"/>
    <property type="match status" value="1"/>
</dbReference>
<dbReference type="Proteomes" id="UP001152484">
    <property type="component" value="Unassembled WGS sequence"/>
</dbReference>
<dbReference type="GO" id="GO:0043539">
    <property type="term" value="F:protein serine/threonine kinase activator activity"/>
    <property type="evidence" value="ECO:0007669"/>
    <property type="project" value="InterPro"/>
</dbReference>
<comment type="similarity">
    <text evidence="1">Belongs to the protein kinase superfamily. STE Ser/Thr protein kinase family. STE20 subfamily.</text>
</comment>